<name>A0ACB5TMJ0_CANBO</name>
<reference evidence="1" key="1">
    <citation type="submission" date="2023-04" db="EMBL/GenBank/DDBJ databases">
        <title>Candida boidinii NBRC 1967.</title>
        <authorList>
            <person name="Ichikawa N."/>
            <person name="Sato H."/>
            <person name="Tonouchi N."/>
        </authorList>
    </citation>
    <scope>NUCLEOTIDE SEQUENCE</scope>
    <source>
        <strain evidence="1">NBRC 1967</strain>
    </source>
</reference>
<sequence length="613" mass="68100">MTGSGKTYSMQGSENEIGIIPLAAEQIFTRVKRESLLSKHYKISCSYLEIYNERIFDLLNPDSSNKLKQSSYSNSSINNSNSNNTDELKIRNDTVYGVKVMGLREIQVETSEELIKVIEGGDSIRRTGGTDFNARSSRSHAVLMIRILCVDGNKERFSSLCLCDLAGSEKATTQQERRKEGSFINKSLLALSTVVSKLSQQSSQPISSSSLNSSSSSSTSGSSSNMHIPYRDSKLTRLLQPSLSGNSVVSILCTIHLSQSTYSETLNTLRFAARAKNISLSAKKNEISSLQSMPNSEKDKLVHQLTRENELQKIEIEALKIANDGVKTSLFAPTATSSSSSSTSANATPLVKNDNDNNGRRISSNSGIGGGVGQYDKFSEEFSQLTAENKILNEQVEHLRRMSDYSKLDSIMINNEKLNLLSTQFEVRENGEEFRQIINSLENYYRTQVLQVEEMKSYISHLEQSLRIAEYDRQVSINSSINNELNNGNSILENLVKDQEEEILSLKRSLGSKDSIINALKSASRLRDTVSSHSSNNNYGNRISSRNGDNINNEDRNTTGSVNDNNNNVSINSGNDHDEQRFIDSNDENLDISRATKKTFLQPIENKLSSNNN</sequence>
<proteinExistence type="predicted"/>
<protein>
    <submittedName>
        <fullName evidence="1">Unnamed protein product</fullName>
    </submittedName>
</protein>
<dbReference type="EMBL" id="BSXV01001070">
    <property type="protein sequence ID" value="GME91653.1"/>
    <property type="molecule type" value="Genomic_DNA"/>
</dbReference>
<accession>A0ACB5TMJ0</accession>
<organism evidence="1 2">
    <name type="scientific">Candida boidinii</name>
    <name type="common">Yeast</name>
    <dbReference type="NCBI Taxonomy" id="5477"/>
    <lineage>
        <taxon>Eukaryota</taxon>
        <taxon>Fungi</taxon>
        <taxon>Dikarya</taxon>
        <taxon>Ascomycota</taxon>
        <taxon>Saccharomycotina</taxon>
        <taxon>Pichiomycetes</taxon>
        <taxon>Pichiales</taxon>
        <taxon>Pichiaceae</taxon>
        <taxon>Ogataea</taxon>
        <taxon>Ogataea/Candida clade</taxon>
    </lineage>
</organism>
<evidence type="ECO:0000313" key="1">
    <source>
        <dbReference type="EMBL" id="GME91653.1"/>
    </source>
</evidence>
<comment type="caution">
    <text evidence="1">The sequence shown here is derived from an EMBL/GenBank/DDBJ whole genome shotgun (WGS) entry which is preliminary data.</text>
</comment>
<keyword evidence="2" id="KW-1185">Reference proteome</keyword>
<dbReference type="Proteomes" id="UP001165101">
    <property type="component" value="Unassembled WGS sequence"/>
</dbReference>
<evidence type="ECO:0000313" key="2">
    <source>
        <dbReference type="Proteomes" id="UP001165101"/>
    </source>
</evidence>
<gene>
    <name evidence="1" type="ORF">Cboi01_000239100</name>
</gene>